<organism evidence="1 2">
    <name type="scientific">Daejeonella rubra</name>
    <dbReference type="NCBI Taxonomy" id="990371"/>
    <lineage>
        <taxon>Bacteria</taxon>
        <taxon>Pseudomonadati</taxon>
        <taxon>Bacteroidota</taxon>
        <taxon>Sphingobacteriia</taxon>
        <taxon>Sphingobacteriales</taxon>
        <taxon>Sphingobacteriaceae</taxon>
        <taxon>Daejeonella</taxon>
    </lineage>
</organism>
<sequence>MKTLKILDWPEQRFYSETHPFHKWKTHFRENGISVKYYNHHLDKELRESDYLIIHSRYFDKGKNIYNQLRQDQIYLINYLTEIRRTTAKLIWFDAADSTGSSDFSLIPYVDVFLKKQVLKDLNYYINPTANSDLRIWLNESDSQKANYPFQACPADQLNKIRLGWNIGLKDYRYFGYKLSRLSNYLSYGLYPLRFSKATDERNLDLTFRGTIHKEKNGMNKVMQQRNTTLKFLGQLNMNVAIGSPVSKLKYWDELRNSKLSVSPYGWGEICYRDFESFIAGALLVKPSMDHLITYPDVYKPFETYIPVSWDMKDLPEVLEYLNANYTYYKQIAQNGQEMYRKAVSDADSFVSTILKAIA</sequence>
<name>A0A1G9QQU6_9SPHI</name>
<proteinExistence type="predicted"/>
<dbReference type="OrthoDB" id="7052726at2"/>
<dbReference type="Proteomes" id="UP000199226">
    <property type="component" value="Unassembled WGS sequence"/>
</dbReference>
<dbReference type="EMBL" id="FNHH01000006">
    <property type="protein sequence ID" value="SDM13402.1"/>
    <property type="molecule type" value="Genomic_DNA"/>
</dbReference>
<keyword evidence="2" id="KW-1185">Reference proteome</keyword>
<evidence type="ECO:0000313" key="1">
    <source>
        <dbReference type="EMBL" id="SDM13402.1"/>
    </source>
</evidence>
<accession>A0A1G9QQU6</accession>
<dbReference type="AlphaFoldDB" id="A0A1G9QQU6"/>
<gene>
    <name evidence="1" type="ORF">SAMN05421813_106161</name>
</gene>
<dbReference type="RefSeq" id="WP_090702212.1">
    <property type="nucleotide sequence ID" value="NZ_FNHH01000006.1"/>
</dbReference>
<reference evidence="2" key="1">
    <citation type="submission" date="2016-10" db="EMBL/GenBank/DDBJ databases">
        <authorList>
            <person name="Varghese N."/>
            <person name="Submissions S."/>
        </authorList>
    </citation>
    <scope>NUCLEOTIDE SEQUENCE [LARGE SCALE GENOMIC DNA]</scope>
    <source>
        <strain evidence="2">DSM 24536</strain>
    </source>
</reference>
<evidence type="ECO:0008006" key="3">
    <source>
        <dbReference type="Google" id="ProtNLM"/>
    </source>
</evidence>
<dbReference type="STRING" id="990371.SAMN05421813_106161"/>
<protein>
    <recommendedName>
        <fullName evidence="3">Glycosyl transferases group 1</fullName>
    </recommendedName>
</protein>
<evidence type="ECO:0000313" key="2">
    <source>
        <dbReference type="Proteomes" id="UP000199226"/>
    </source>
</evidence>